<feature type="transmembrane region" description="Helical" evidence="10">
    <location>
        <begin position="360"/>
        <end position="384"/>
    </location>
</feature>
<dbReference type="KEGG" id="bmei:Spa11_38130"/>
<keyword evidence="6 10" id="KW-0812">Transmembrane</keyword>
<dbReference type="PROSITE" id="PS00216">
    <property type="entry name" value="SUGAR_TRANSPORT_1"/>
    <property type="match status" value="1"/>
</dbReference>
<feature type="transmembrane region" description="Helical" evidence="10">
    <location>
        <begin position="332"/>
        <end position="354"/>
    </location>
</feature>
<evidence type="ECO:0000259" key="11">
    <source>
        <dbReference type="PROSITE" id="PS50850"/>
    </source>
</evidence>
<feature type="domain" description="Major facilitator superfamily (MFS) profile" evidence="11">
    <location>
        <begin position="14"/>
        <end position="450"/>
    </location>
</feature>
<dbReference type="InterPro" id="IPR036259">
    <property type="entry name" value="MFS_trans_sf"/>
</dbReference>
<evidence type="ECO:0000256" key="4">
    <source>
        <dbReference type="ARBA" id="ARBA00022475"/>
    </source>
</evidence>
<feature type="transmembrane region" description="Helical" evidence="10">
    <location>
        <begin position="140"/>
        <end position="164"/>
    </location>
</feature>
<evidence type="ECO:0000256" key="6">
    <source>
        <dbReference type="ARBA" id="ARBA00022692"/>
    </source>
</evidence>
<dbReference type="InterPro" id="IPR005829">
    <property type="entry name" value="Sugar_transporter_CS"/>
</dbReference>
<evidence type="ECO:0000256" key="9">
    <source>
        <dbReference type="RuleBase" id="RU003346"/>
    </source>
</evidence>
<dbReference type="InterPro" id="IPR005828">
    <property type="entry name" value="MFS_sugar_transport-like"/>
</dbReference>
<feature type="transmembrane region" description="Helical" evidence="10">
    <location>
        <begin position="184"/>
        <end position="205"/>
    </location>
</feature>
<feature type="transmembrane region" description="Helical" evidence="10">
    <location>
        <begin position="82"/>
        <end position="102"/>
    </location>
</feature>
<dbReference type="Proteomes" id="UP000316426">
    <property type="component" value="Chromosome"/>
</dbReference>
<dbReference type="FunFam" id="1.20.1250.20:FF:000122">
    <property type="entry name" value="D-xylose transporter XylE"/>
    <property type="match status" value="1"/>
</dbReference>
<dbReference type="SUPFAM" id="SSF103473">
    <property type="entry name" value="MFS general substrate transporter"/>
    <property type="match status" value="1"/>
</dbReference>
<dbReference type="InterPro" id="IPR020846">
    <property type="entry name" value="MFS_dom"/>
</dbReference>
<feature type="transmembrane region" description="Helical" evidence="10">
    <location>
        <begin position="396"/>
        <end position="416"/>
    </location>
</feature>
<keyword evidence="5" id="KW-0762">Sugar transport</keyword>
<keyword evidence="4" id="KW-1003">Cell membrane</keyword>
<reference evidence="12 13" key="1">
    <citation type="submission" date="2019-02" db="EMBL/GenBank/DDBJ databases">
        <title>Deep-cultivation of Planctomycetes and their phenomic and genomic characterization uncovers novel biology.</title>
        <authorList>
            <person name="Wiegand S."/>
            <person name="Jogler M."/>
            <person name="Boedeker C."/>
            <person name="Pinto D."/>
            <person name="Vollmers J."/>
            <person name="Rivas-Marin E."/>
            <person name="Kohn T."/>
            <person name="Peeters S.H."/>
            <person name="Heuer A."/>
            <person name="Rast P."/>
            <person name="Oberbeckmann S."/>
            <person name="Bunk B."/>
            <person name="Jeske O."/>
            <person name="Meyerdierks A."/>
            <person name="Storesund J.E."/>
            <person name="Kallscheuer N."/>
            <person name="Luecker S."/>
            <person name="Lage O.M."/>
            <person name="Pohl T."/>
            <person name="Merkel B.J."/>
            <person name="Hornburger P."/>
            <person name="Mueller R.-W."/>
            <person name="Bruemmer F."/>
            <person name="Labrenz M."/>
            <person name="Spormann A.M."/>
            <person name="Op den Camp H."/>
            <person name="Overmann J."/>
            <person name="Amann R."/>
            <person name="Jetten M.S.M."/>
            <person name="Mascher T."/>
            <person name="Medema M.H."/>
            <person name="Devos D.P."/>
            <person name="Kaster A.-K."/>
            <person name="Ovreas L."/>
            <person name="Rohde M."/>
            <person name="Galperin M.Y."/>
            <person name="Jogler C."/>
        </authorList>
    </citation>
    <scope>NUCLEOTIDE SEQUENCE [LARGE SCALE GENOMIC DNA]</scope>
    <source>
        <strain evidence="12 13">Spa11</strain>
    </source>
</reference>
<evidence type="ECO:0000256" key="2">
    <source>
        <dbReference type="ARBA" id="ARBA00010992"/>
    </source>
</evidence>
<dbReference type="Pfam" id="PF00083">
    <property type="entry name" value="Sugar_tr"/>
    <property type="match status" value="1"/>
</dbReference>
<gene>
    <name evidence="12" type="primary">xylE_2</name>
    <name evidence="12" type="ORF">Spa11_38130</name>
</gene>
<evidence type="ECO:0000256" key="1">
    <source>
        <dbReference type="ARBA" id="ARBA00004651"/>
    </source>
</evidence>
<dbReference type="PANTHER" id="PTHR48020">
    <property type="entry name" value="PROTON MYO-INOSITOL COTRANSPORTER"/>
    <property type="match status" value="1"/>
</dbReference>
<organism evidence="12 13">
    <name type="scientific">Botrimarina mediterranea</name>
    <dbReference type="NCBI Taxonomy" id="2528022"/>
    <lineage>
        <taxon>Bacteria</taxon>
        <taxon>Pseudomonadati</taxon>
        <taxon>Planctomycetota</taxon>
        <taxon>Planctomycetia</taxon>
        <taxon>Pirellulales</taxon>
        <taxon>Lacipirellulaceae</taxon>
        <taxon>Botrimarina</taxon>
    </lineage>
</organism>
<comment type="subcellular location">
    <subcellularLocation>
        <location evidence="1">Cell membrane</location>
        <topology evidence="1">Multi-pass membrane protein</topology>
    </subcellularLocation>
</comment>
<dbReference type="InterPro" id="IPR050814">
    <property type="entry name" value="Myo-inositol_Transporter"/>
</dbReference>
<evidence type="ECO:0000256" key="10">
    <source>
        <dbReference type="SAM" id="Phobius"/>
    </source>
</evidence>
<comment type="similarity">
    <text evidence="2 9">Belongs to the major facilitator superfamily. Sugar transporter (TC 2.A.1.1) family.</text>
</comment>
<dbReference type="PROSITE" id="PS00217">
    <property type="entry name" value="SUGAR_TRANSPORT_2"/>
    <property type="match status" value="1"/>
</dbReference>
<dbReference type="Gene3D" id="1.20.1250.20">
    <property type="entry name" value="MFS general substrate transporter like domains"/>
    <property type="match status" value="2"/>
</dbReference>
<dbReference type="InterPro" id="IPR047984">
    <property type="entry name" value="XylE-like"/>
</dbReference>
<dbReference type="AlphaFoldDB" id="A0A518KCS8"/>
<feature type="transmembrane region" description="Helical" evidence="10">
    <location>
        <begin position="108"/>
        <end position="128"/>
    </location>
</feature>
<protein>
    <submittedName>
        <fullName evidence="12">D-xylose-proton symporter</fullName>
    </submittedName>
</protein>
<evidence type="ECO:0000256" key="5">
    <source>
        <dbReference type="ARBA" id="ARBA00022597"/>
    </source>
</evidence>
<dbReference type="PROSITE" id="PS50850">
    <property type="entry name" value="MFS"/>
    <property type="match status" value="1"/>
</dbReference>
<evidence type="ECO:0000256" key="3">
    <source>
        <dbReference type="ARBA" id="ARBA00022448"/>
    </source>
</evidence>
<accession>A0A518KCS8</accession>
<dbReference type="EMBL" id="CP036349">
    <property type="protein sequence ID" value="QDV75594.1"/>
    <property type="molecule type" value="Genomic_DNA"/>
</dbReference>
<dbReference type="GO" id="GO:0005886">
    <property type="term" value="C:plasma membrane"/>
    <property type="evidence" value="ECO:0007669"/>
    <property type="project" value="UniProtKB-SubCell"/>
</dbReference>
<dbReference type="NCBIfam" id="TIGR00879">
    <property type="entry name" value="SP"/>
    <property type="match status" value="1"/>
</dbReference>
<feature type="transmembrane region" description="Helical" evidence="10">
    <location>
        <begin position="50"/>
        <end position="70"/>
    </location>
</feature>
<dbReference type="PANTHER" id="PTHR48020:SF12">
    <property type="entry name" value="PROTON MYO-INOSITOL COTRANSPORTER"/>
    <property type="match status" value="1"/>
</dbReference>
<proteinExistence type="inferred from homology"/>
<dbReference type="PRINTS" id="PR00171">
    <property type="entry name" value="SUGRTRNSPORT"/>
</dbReference>
<evidence type="ECO:0000313" key="12">
    <source>
        <dbReference type="EMBL" id="QDV75594.1"/>
    </source>
</evidence>
<feature type="transmembrane region" description="Helical" evidence="10">
    <location>
        <begin position="306"/>
        <end position="325"/>
    </location>
</feature>
<evidence type="ECO:0000256" key="7">
    <source>
        <dbReference type="ARBA" id="ARBA00022989"/>
    </source>
</evidence>
<sequence>MSPSASQMRFLWAICLVAAMGGLLFGYDWVVIGGAKPFYEVYFGIADDAFQQGLAMSTALVGCLFGAAVSGALTDRYGRKPLLIVAAFLFTISAVWTALAYSLLSFNLARFIGGVGIGLASNLSPMYIAEVSPASHRGRFVSINQLTVVIGILAAQLVNWGIAFGVPEELAGDTLRASWYGQSAWRWMFAAETLPAAAFFVLMFFMPESPRWLVKAGREEEAAGALRRLGGEEMARREIADIRRALAEDDSQATYAELLRPDRLRVLTLGVGLAVLQQWCGINVIFNYAQEVFSAAGYGVNDVMATIVLTGVVNLVFTLLAVATVDRLGRRPLMLSGSIGLAIIYTALGAAYHFDSRGMHMVLLILAAIACYAMTLAPVTWVVISEIFPTRIRGAAVSVAVMALWIACTVLTFTFPYLNRGLGPDGTFWLYAAICAAGALFVWRRLPETKDLTLEEIERQMAQGEPSEDDALTWSAAP</sequence>
<keyword evidence="3 9" id="KW-0813">Transport</keyword>
<dbReference type="GO" id="GO:0022857">
    <property type="term" value="F:transmembrane transporter activity"/>
    <property type="evidence" value="ECO:0007669"/>
    <property type="project" value="InterPro"/>
</dbReference>
<keyword evidence="13" id="KW-1185">Reference proteome</keyword>
<evidence type="ECO:0000256" key="8">
    <source>
        <dbReference type="ARBA" id="ARBA00023136"/>
    </source>
</evidence>
<feature type="transmembrane region" description="Helical" evidence="10">
    <location>
        <begin position="266"/>
        <end position="286"/>
    </location>
</feature>
<feature type="transmembrane region" description="Helical" evidence="10">
    <location>
        <begin position="428"/>
        <end position="446"/>
    </location>
</feature>
<evidence type="ECO:0000313" key="13">
    <source>
        <dbReference type="Proteomes" id="UP000316426"/>
    </source>
</evidence>
<dbReference type="CDD" id="cd17359">
    <property type="entry name" value="MFS_XylE_like"/>
    <property type="match status" value="1"/>
</dbReference>
<name>A0A518KCS8_9BACT</name>
<dbReference type="InterPro" id="IPR003663">
    <property type="entry name" value="Sugar/inositol_transpt"/>
</dbReference>
<keyword evidence="7 10" id="KW-1133">Transmembrane helix</keyword>
<dbReference type="RefSeq" id="WP_197529505.1">
    <property type="nucleotide sequence ID" value="NZ_CP036349.1"/>
</dbReference>
<keyword evidence="8 10" id="KW-0472">Membrane</keyword>